<dbReference type="Proteomes" id="UP001320876">
    <property type="component" value="Unassembled WGS sequence"/>
</dbReference>
<organism evidence="3 4">
    <name type="scientific">Luteolibacter arcticus</name>
    <dbReference type="NCBI Taxonomy" id="1581411"/>
    <lineage>
        <taxon>Bacteria</taxon>
        <taxon>Pseudomonadati</taxon>
        <taxon>Verrucomicrobiota</taxon>
        <taxon>Verrucomicrobiia</taxon>
        <taxon>Verrucomicrobiales</taxon>
        <taxon>Verrucomicrobiaceae</taxon>
        <taxon>Luteolibacter</taxon>
    </lineage>
</organism>
<proteinExistence type="predicted"/>
<protein>
    <submittedName>
        <fullName evidence="3">NAD(P)H-dependent oxidoreductase</fullName>
    </submittedName>
</protein>
<dbReference type="PANTHER" id="PTHR47307:SF1">
    <property type="entry name" value="GLUTATHIONE-REGULATED POTASSIUM-EFFLUX SYSTEM ANCILLARY PROTEIN KEFG"/>
    <property type="match status" value="1"/>
</dbReference>
<evidence type="ECO:0000259" key="2">
    <source>
        <dbReference type="Pfam" id="PF02525"/>
    </source>
</evidence>
<dbReference type="RefSeq" id="WP_264488348.1">
    <property type="nucleotide sequence ID" value="NZ_JAPDDT010000007.1"/>
</dbReference>
<comment type="caution">
    <text evidence="3">The sequence shown here is derived from an EMBL/GenBank/DDBJ whole genome shotgun (WGS) entry which is preliminary data.</text>
</comment>
<keyword evidence="4" id="KW-1185">Reference proteome</keyword>
<dbReference type="Gene3D" id="3.40.50.360">
    <property type="match status" value="1"/>
</dbReference>
<reference evidence="3 4" key="1">
    <citation type="submission" date="2022-10" db="EMBL/GenBank/DDBJ databases">
        <title>Luteolibacter arcticus strain CCTCC AB 2014275, whole genome shotgun sequencing project.</title>
        <authorList>
            <person name="Zhao G."/>
            <person name="Shen L."/>
        </authorList>
    </citation>
    <scope>NUCLEOTIDE SEQUENCE [LARGE SCALE GENOMIC DNA]</scope>
    <source>
        <strain evidence="3 4">CCTCC AB 2014275</strain>
    </source>
</reference>
<sequence>MARVLVIFAHPAFERSRVNRALVAAARATEGVTVHDLYEVYPDFLIEPHDEQRLLENHDTVVLQHPFFWYSSPALVKEWLDLVLAYRWAYGEGGTALRGKILAQAISAGGPEMAYRREGPNHFSVRELLAPFEQTARLCGMGYAEAFTVHGAHHLDAAALAAESKRYQAWLTTLRDGAAPLWLPTP</sequence>
<evidence type="ECO:0000313" key="3">
    <source>
        <dbReference type="EMBL" id="MCW1924240.1"/>
    </source>
</evidence>
<evidence type="ECO:0000256" key="1">
    <source>
        <dbReference type="ARBA" id="ARBA00023002"/>
    </source>
</evidence>
<dbReference type="Pfam" id="PF02525">
    <property type="entry name" value="Flavodoxin_2"/>
    <property type="match status" value="1"/>
</dbReference>
<name>A0ABT3GL46_9BACT</name>
<dbReference type="InterPro" id="IPR046980">
    <property type="entry name" value="KefG/KefF"/>
</dbReference>
<dbReference type="InterPro" id="IPR003680">
    <property type="entry name" value="Flavodoxin_fold"/>
</dbReference>
<gene>
    <name evidence="3" type="ORF">OKA05_16860</name>
</gene>
<feature type="domain" description="Flavodoxin-like fold" evidence="2">
    <location>
        <begin position="3"/>
        <end position="171"/>
    </location>
</feature>
<evidence type="ECO:0000313" key="4">
    <source>
        <dbReference type="Proteomes" id="UP001320876"/>
    </source>
</evidence>
<dbReference type="PANTHER" id="PTHR47307">
    <property type="entry name" value="GLUTATHIONE-REGULATED POTASSIUM-EFFLUX SYSTEM ANCILLARY PROTEIN KEFG"/>
    <property type="match status" value="1"/>
</dbReference>
<dbReference type="InterPro" id="IPR029039">
    <property type="entry name" value="Flavoprotein-like_sf"/>
</dbReference>
<dbReference type="EMBL" id="JAPDDT010000007">
    <property type="protein sequence ID" value="MCW1924240.1"/>
    <property type="molecule type" value="Genomic_DNA"/>
</dbReference>
<accession>A0ABT3GL46</accession>
<keyword evidence="1" id="KW-0560">Oxidoreductase</keyword>
<dbReference type="SUPFAM" id="SSF52218">
    <property type="entry name" value="Flavoproteins"/>
    <property type="match status" value="1"/>
</dbReference>